<organism evidence="1 2">
    <name type="scientific">Diversispora epigaea</name>
    <dbReference type="NCBI Taxonomy" id="1348612"/>
    <lineage>
        <taxon>Eukaryota</taxon>
        <taxon>Fungi</taxon>
        <taxon>Fungi incertae sedis</taxon>
        <taxon>Mucoromycota</taxon>
        <taxon>Glomeromycotina</taxon>
        <taxon>Glomeromycetes</taxon>
        <taxon>Diversisporales</taxon>
        <taxon>Diversisporaceae</taxon>
        <taxon>Diversispora</taxon>
    </lineage>
</organism>
<sequence length="211" mass="24776">MTLELLNEVDQEPNKKTFNAHSAVLKIFYYDFIAKYPSIIFESAEFTSLHESALISILKQMKELENLACVIKWGNYALPEKFEEWLDEISQFKNNSTTMLITYSILSQFFEEIKVCSNDVLGHLHKHANAIVVTRVKGTGEIIDGFNPLARNKLKTLWLKTRLYVIMIVKIDPYFGCDEFTTMRYLSNFTQDKQNRCYSFIINNYYENFRL</sequence>
<evidence type="ECO:0008006" key="3">
    <source>
        <dbReference type="Google" id="ProtNLM"/>
    </source>
</evidence>
<dbReference type="Proteomes" id="UP000266861">
    <property type="component" value="Unassembled WGS sequence"/>
</dbReference>
<evidence type="ECO:0000313" key="1">
    <source>
        <dbReference type="EMBL" id="RHZ75153.1"/>
    </source>
</evidence>
<protein>
    <recommendedName>
        <fullName evidence="3">BTB domain-containing protein</fullName>
    </recommendedName>
</protein>
<evidence type="ECO:0000313" key="2">
    <source>
        <dbReference type="Proteomes" id="UP000266861"/>
    </source>
</evidence>
<gene>
    <name evidence="1" type="ORF">Glove_217g69</name>
</gene>
<dbReference type="AlphaFoldDB" id="A0A397IQ97"/>
<reference evidence="1 2" key="1">
    <citation type="submission" date="2018-08" db="EMBL/GenBank/DDBJ databases">
        <title>Genome and evolution of the arbuscular mycorrhizal fungus Diversispora epigaea (formerly Glomus versiforme) and its bacterial endosymbionts.</title>
        <authorList>
            <person name="Sun X."/>
            <person name="Fei Z."/>
            <person name="Harrison M."/>
        </authorList>
    </citation>
    <scope>NUCLEOTIDE SEQUENCE [LARGE SCALE GENOMIC DNA]</scope>
    <source>
        <strain evidence="1 2">IT104</strain>
    </source>
</reference>
<dbReference type="EMBL" id="PQFF01000202">
    <property type="protein sequence ID" value="RHZ75153.1"/>
    <property type="molecule type" value="Genomic_DNA"/>
</dbReference>
<accession>A0A397IQ97</accession>
<comment type="caution">
    <text evidence="1">The sequence shown here is derived from an EMBL/GenBank/DDBJ whole genome shotgun (WGS) entry which is preliminary data.</text>
</comment>
<proteinExistence type="predicted"/>
<keyword evidence="2" id="KW-1185">Reference proteome</keyword>
<name>A0A397IQ97_9GLOM</name>